<keyword evidence="3" id="KW-0732">Signal</keyword>
<dbReference type="RefSeq" id="XP_007772289.1">
    <property type="nucleotide sequence ID" value="XM_007774099.1"/>
</dbReference>
<reference evidence="6" key="1">
    <citation type="journal article" date="2012" name="Science">
        <title>The Paleozoic origin of enzymatic lignin decomposition reconstructed from 31 fungal genomes.</title>
        <authorList>
            <person name="Floudas D."/>
            <person name="Binder M."/>
            <person name="Riley R."/>
            <person name="Barry K."/>
            <person name="Blanchette R.A."/>
            <person name="Henrissat B."/>
            <person name="Martinez A.T."/>
            <person name="Otillar R."/>
            <person name="Spatafora J.W."/>
            <person name="Yadav J.S."/>
            <person name="Aerts A."/>
            <person name="Benoit I."/>
            <person name="Boyd A."/>
            <person name="Carlson A."/>
            <person name="Copeland A."/>
            <person name="Coutinho P.M."/>
            <person name="de Vries R.P."/>
            <person name="Ferreira P."/>
            <person name="Findley K."/>
            <person name="Foster B."/>
            <person name="Gaskell J."/>
            <person name="Glotzer D."/>
            <person name="Gorecki P."/>
            <person name="Heitman J."/>
            <person name="Hesse C."/>
            <person name="Hori C."/>
            <person name="Igarashi K."/>
            <person name="Jurgens J.A."/>
            <person name="Kallen N."/>
            <person name="Kersten P."/>
            <person name="Kohler A."/>
            <person name="Kuees U."/>
            <person name="Kumar T.K.A."/>
            <person name="Kuo A."/>
            <person name="LaButti K."/>
            <person name="Larrondo L.F."/>
            <person name="Lindquist E."/>
            <person name="Ling A."/>
            <person name="Lombard V."/>
            <person name="Lucas S."/>
            <person name="Lundell T."/>
            <person name="Martin R."/>
            <person name="McLaughlin D.J."/>
            <person name="Morgenstern I."/>
            <person name="Morin E."/>
            <person name="Murat C."/>
            <person name="Nagy L.G."/>
            <person name="Nolan M."/>
            <person name="Ohm R.A."/>
            <person name="Patyshakuliyeva A."/>
            <person name="Rokas A."/>
            <person name="Ruiz-Duenas F.J."/>
            <person name="Sabat G."/>
            <person name="Salamov A."/>
            <person name="Samejima M."/>
            <person name="Schmutz J."/>
            <person name="Slot J.C."/>
            <person name="St John F."/>
            <person name="Stenlid J."/>
            <person name="Sun H."/>
            <person name="Sun S."/>
            <person name="Syed K."/>
            <person name="Tsang A."/>
            <person name="Wiebenga A."/>
            <person name="Young D."/>
            <person name="Pisabarro A."/>
            <person name="Eastwood D.C."/>
            <person name="Martin F."/>
            <person name="Cullen D."/>
            <person name="Grigoriev I.V."/>
            <person name="Hibbett D.S."/>
        </authorList>
    </citation>
    <scope>NUCLEOTIDE SEQUENCE [LARGE SCALE GENOMIC DNA]</scope>
    <source>
        <strain evidence="6">RWD-64-598 SS2</strain>
    </source>
</reference>
<evidence type="ECO:0000313" key="5">
    <source>
        <dbReference type="EMBL" id="EIW78013.1"/>
    </source>
</evidence>
<dbReference type="OMA" id="AFQKMWG"/>
<dbReference type="GO" id="GO:0016787">
    <property type="term" value="F:hydrolase activity"/>
    <property type="evidence" value="ECO:0007669"/>
    <property type="project" value="UniProtKB-KW"/>
</dbReference>
<dbReference type="GeneID" id="19201291"/>
<dbReference type="PANTHER" id="PTHR11559">
    <property type="entry name" value="CARBOXYLESTERASE"/>
    <property type="match status" value="1"/>
</dbReference>
<dbReference type="Proteomes" id="UP000053558">
    <property type="component" value="Unassembled WGS sequence"/>
</dbReference>
<dbReference type="PROSITE" id="PS00941">
    <property type="entry name" value="CARBOXYLESTERASE_B_2"/>
    <property type="match status" value="1"/>
</dbReference>
<comment type="caution">
    <text evidence="5">The sequence shown here is derived from an EMBL/GenBank/DDBJ whole genome shotgun (WGS) entry which is preliminary data.</text>
</comment>
<keyword evidence="2 3" id="KW-0378">Hydrolase</keyword>
<comment type="similarity">
    <text evidence="1 3">Belongs to the type-B carboxylesterase/lipase family.</text>
</comment>
<dbReference type="EMBL" id="JH711583">
    <property type="protein sequence ID" value="EIW78013.1"/>
    <property type="molecule type" value="Genomic_DNA"/>
</dbReference>
<dbReference type="InterPro" id="IPR002018">
    <property type="entry name" value="CarbesteraseB"/>
</dbReference>
<evidence type="ECO:0000313" key="6">
    <source>
        <dbReference type="Proteomes" id="UP000053558"/>
    </source>
</evidence>
<keyword evidence="6" id="KW-1185">Reference proteome</keyword>
<evidence type="ECO:0000256" key="3">
    <source>
        <dbReference type="RuleBase" id="RU361235"/>
    </source>
</evidence>
<feature type="domain" description="Carboxylesterase type B" evidence="4">
    <location>
        <begin position="29"/>
        <end position="504"/>
    </location>
</feature>
<dbReference type="InterPro" id="IPR029058">
    <property type="entry name" value="AB_hydrolase_fold"/>
</dbReference>
<evidence type="ECO:0000259" key="4">
    <source>
        <dbReference type="Pfam" id="PF00135"/>
    </source>
</evidence>
<evidence type="ECO:0000256" key="1">
    <source>
        <dbReference type="ARBA" id="ARBA00005964"/>
    </source>
</evidence>
<dbReference type="KEGG" id="cput:CONPUDRAFT_139082"/>
<feature type="signal peptide" evidence="3">
    <location>
        <begin position="1"/>
        <end position="23"/>
    </location>
</feature>
<dbReference type="SUPFAM" id="SSF53474">
    <property type="entry name" value="alpha/beta-Hydrolases"/>
    <property type="match status" value="1"/>
</dbReference>
<accession>A0A5M3MFS7</accession>
<gene>
    <name evidence="5" type="ORF">CONPUDRAFT_139082</name>
</gene>
<dbReference type="PROSITE" id="PS00122">
    <property type="entry name" value="CARBOXYLESTERASE_B_1"/>
    <property type="match status" value="1"/>
</dbReference>
<dbReference type="InterPro" id="IPR019819">
    <property type="entry name" value="Carboxylesterase_B_CS"/>
</dbReference>
<dbReference type="InterPro" id="IPR050309">
    <property type="entry name" value="Type-B_Carboxylest/Lipase"/>
</dbReference>
<feature type="chain" id="PRO_5024499166" description="Carboxylic ester hydrolase" evidence="3">
    <location>
        <begin position="24"/>
        <end position="548"/>
    </location>
</feature>
<organism evidence="5 6">
    <name type="scientific">Coniophora puteana (strain RWD-64-598)</name>
    <name type="common">Brown rot fungus</name>
    <dbReference type="NCBI Taxonomy" id="741705"/>
    <lineage>
        <taxon>Eukaryota</taxon>
        <taxon>Fungi</taxon>
        <taxon>Dikarya</taxon>
        <taxon>Basidiomycota</taxon>
        <taxon>Agaricomycotina</taxon>
        <taxon>Agaricomycetes</taxon>
        <taxon>Agaricomycetidae</taxon>
        <taxon>Boletales</taxon>
        <taxon>Coniophorineae</taxon>
        <taxon>Coniophoraceae</taxon>
        <taxon>Coniophora</taxon>
    </lineage>
</organism>
<proteinExistence type="inferred from homology"/>
<evidence type="ECO:0000256" key="2">
    <source>
        <dbReference type="ARBA" id="ARBA00022801"/>
    </source>
</evidence>
<protein>
    <recommendedName>
        <fullName evidence="3">Carboxylic ester hydrolase</fullName>
        <ecNumber evidence="3">3.1.1.-</ecNumber>
    </recommendedName>
</protein>
<dbReference type="AlphaFoldDB" id="A0A5M3MFS7"/>
<dbReference type="Pfam" id="PF00135">
    <property type="entry name" value="COesterase"/>
    <property type="match status" value="1"/>
</dbReference>
<sequence>MLSYLRSLCLLSLCLASLTGASTSSTTAPIIDVGYAQYQGYYNASNGITEFIGIRYAAPPAGDLRFSAPQPPGNISGVQQANTPPNMCYQSDNGASSSAPVSPYGFAKRNGDIGSVGTPPESEDCLFLNVFVPGYIPSNANATGGLPVLVWVHGGGYAEGWMTEAKYNATDLVIDSHQSVIIVAIQYRMGLFGFLAGQEVKDGGVLNTGLLDQQFAFKWVQDHISKFGGDPSHVTIWGQSAGAGSMLQHIIANNGSTQPPLFQAVISSSTFLPSQYWYNDRVPQNYYNQTVAQANCTSARDTLACLRAVDATTLNTINNDVAKLALTGTYGFVPVVDGTFIADRPTALMQSGRVNGQLYLAFGNSHEGTDFVSSVRFTNLTVAEYAATLFPNLEPEQAQQAESLYSNVGTPLEQMQTIMGDSIFLCPTYYMLAAFPGKSWRGFWAVPPGLHADDLLYYFNNTTPPYDNPAFVASYVQSYMSFARFWDVNEKFDSINITPNWEPYSNGSAEMLFNHAEEGLPVIQPITTDEGLVERCSFWHSVAESIGQ</sequence>
<dbReference type="OrthoDB" id="408631at2759"/>
<dbReference type="InterPro" id="IPR019826">
    <property type="entry name" value="Carboxylesterase_B_AS"/>
</dbReference>
<name>A0A5M3MFS7_CONPW</name>
<dbReference type="Gene3D" id="3.40.50.1820">
    <property type="entry name" value="alpha/beta hydrolase"/>
    <property type="match status" value="1"/>
</dbReference>
<dbReference type="EC" id="3.1.1.-" evidence="3"/>